<evidence type="ECO:0000313" key="3">
    <source>
        <dbReference type="Proteomes" id="UP000276215"/>
    </source>
</evidence>
<sequence>MKSHKTPTVLQLLWAHNITPSLIPTGCTSLVQPLDVSVNKPFKELMQDLTDEKIFKLESVEDFEKWTVGDRRVMTTHYIGEVFNQFHS</sequence>
<reference evidence="2 3" key="1">
    <citation type="journal article" date="2018" name="Nat. Ecol. Evol.">
        <title>Pezizomycetes genomes reveal the molecular basis of ectomycorrhizal truffle lifestyle.</title>
        <authorList>
            <person name="Murat C."/>
            <person name="Payen T."/>
            <person name="Noel B."/>
            <person name="Kuo A."/>
            <person name="Morin E."/>
            <person name="Chen J."/>
            <person name="Kohler A."/>
            <person name="Krizsan K."/>
            <person name="Balestrini R."/>
            <person name="Da Silva C."/>
            <person name="Montanini B."/>
            <person name="Hainaut M."/>
            <person name="Levati E."/>
            <person name="Barry K.W."/>
            <person name="Belfiori B."/>
            <person name="Cichocki N."/>
            <person name="Clum A."/>
            <person name="Dockter R.B."/>
            <person name="Fauchery L."/>
            <person name="Guy J."/>
            <person name="Iotti M."/>
            <person name="Le Tacon F."/>
            <person name="Lindquist E.A."/>
            <person name="Lipzen A."/>
            <person name="Malagnac F."/>
            <person name="Mello A."/>
            <person name="Molinier V."/>
            <person name="Miyauchi S."/>
            <person name="Poulain J."/>
            <person name="Riccioni C."/>
            <person name="Rubini A."/>
            <person name="Sitrit Y."/>
            <person name="Splivallo R."/>
            <person name="Traeger S."/>
            <person name="Wang M."/>
            <person name="Zifcakova L."/>
            <person name="Wipf D."/>
            <person name="Zambonelli A."/>
            <person name="Paolocci F."/>
            <person name="Nowrousian M."/>
            <person name="Ottonello S."/>
            <person name="Baldrian P."/>
            <person name="Spatafora J.W."/>
            <person name="Henrissat B."/>
            <person name="Nagy L.G."/>
            <person name="Aury J.M."/>
            <person name="Wincker P."/>
            <person name="Grigoriev I.V."/>
            <person name="Bonfante P."/>
            <person name="Martin F.M."/>
        </authorList>
    </citation>
    <scope>NUCLEOTIDE SEQUENCE [LARGE SCALE GENOMIC DNA]</scope>
    <source>
        <strain evidence="2 3">120613-1</strain>
    </source>
</reference>
<dbReference type="OrthoDB" id="2425962at2759"/>
<protein>
    <recommendedName>
        <fullName evidence="1">DDE-1 domain-containing protein</fullName>
    </recommendedName>
</protein>
<organism evidence="2 3">
    <name type="scientific">Choiromyces venosus 120613-1</name>
    <dbReference type="NCBI Taxonomy" id="1336337"/>
    <lineage>
        <taxon>Eukaryota</taxon>
        <taxon>Fungi</taxon>
        <taxon>Dikarya</taxon>
        <taxon>Ascomycota</taxon>
        <taxon>Pezizomycotina</taxon>
        <taxon>Pezizomycetes</taxon>
        <taxon>Pezizales</taxon>
        <taxon>Tuberaceae</taxon>
        <taxon>Choiromyces</taxon>
    </lineage>
</organism>
<name>A0A3N4IZX4_9PEZI</name>
<proteinExistence type="predicted"/>
<feature type="domain" description="DDE-1" evidence="1">
    <location>
        <begin position="2"/>
        <end position="45"/>
    </location>
</feature>
<dbReference type="Pfam" id="PF03184">
    <property type="entry name" value="DDE_1"/>
    <property type="match status" value="1"/>
</dbReference>
<evidence type="ECO:0000313" key="2">
    <source>
        <dbReference type="EMBL" id="RPA91559.1"/>
    </source>
</evidence>
<evidence type="ECO:0000259" key="1">
    <source>
        <dbReference type="Pfam" id="PF03184"/>
    </source>
</evidence>
<dbReference type="STRING" id="1336337.A0A3N4IZX4"/>
<dbReference type="InterPro" id="IPR004875">
    <property type="entry name" value="DDE_SF_endonuclease_dom"/>
</dbReference>
<dbReference type="EMBL" id="ML120493">
    <property type="protein sequence ID" value="RPA91559.1"/>
    <property type="molecule type" value="Genomic_DNA"/>
</dbReference>
<gene>
    <name evidence="2" type="ORF">L873DRAFT_1868600</name>
</gene>
<accession>A0A3N4IZX4</accession>
<dbReference type="AlphaFoldDB" id="A0A3N4IZX4"/>
<dbReference type="Proteomes" id="UP000276215">
    <property type="component" value="Unassembled WGS sequence"/>
</dbReference>
<dbReference type="GO" id="GO:0003676">
    <property type="term" value="F:nucleic acid binding"/>
    <property type="evidence" value="ECO:0007669"/>
    <property type="project" value="InterPro"/>
</dbReference>
<keyword evidence="3" id="KW-1185">Reference proteome</keyword>
<feature type="non-terminal residue" evidence="2">
    <location>
        <position position="88"/>
    </location>
</feature>